<proteinExistence type="predicted"/>
<dbReference type="Proteomes" id="UP000054007">
    <property type="component" value="Unassembled WGS sequence"/>
</dbReference>
<feature type="domain" description="EXS" evidence="6">
    <location>
        <begin position="197"/>
        <end position="444"/>
    </location>
</feature>
<dbReference type="GO" id="GO:0016020">
    <property type="term" value="C:membrane"/>
    <property type="evidence" value="ECO:0007669"/>
    <property type="project" value="UniProtKB-SubCell"/>
</dbReference>
<keyword evidence="3 5" id="KW-1133">Transmembrane helix</keyword>
<dbReference type="OrthoDB" id="2159384at2759"/>
<dbReference type="InterPro" id="IPR004342">
    <property type="entry name" value="EXS_C"/>
</dbReference>
<evidence type="ECO:0000256" key="2">
    <source>
        <dbReference type="ARBA" id="ARBA00022692"/>
    </source>
</evidence>
<dbReference type="STRING" id="1314674.A0A0D7BW39"/>
<name>A0A0D7BW39_9AGAR</name>
<dbReference type="AlphaFoldDB" id="A0A0D7BW39"/>
<keyword evidence="2 5" id="KW-0812">Transmembrane</keyword>
<dbReference type="PANTHER" id="PTHR10783:SF46">
    <property type="entry name" value="PROTEIN ERD1 HOMOLOG 2"/>
    <property type="match status" value="1"/>
</dbReference>
<feature type="transmembrane region" description="Helical" evidence="5">
    <location>
        <begin position="113"/>
        <end position="134"/>
    </location>
</feature>
<dbReference type="GO" id="GO:0005737">
    <property type="term" value="C:cytoplasm"/>
    <property type="evidence" value="ECO:0007669"/>
    <property type="project" value="TreeGrafter"/>
</dbReference>
<evidence type="ECO:0000313" key="7">
    <source>
        <dbReference type="EMBL" id="KIY74460.1"/>
    </source>
</evidence>
<evidence type="ECO:0000256" key="5">
    <source>
        <dbReference type="SAM" id="Phobius"/>
    </source>
</evidence>
<protein>
    <submittedName>
        <fullName evidence="7">EXS-domain-containing protein</fullName>
    </submittedName>
</protein>
<dbReference type="EMBL" id="KN880431">
    <property type="protein sequence ID" value="KIY74460.1"/>
    <property type="molecule type" value="Genomic_DNA"/>
</dbReference>
<evidence type="ECO:0000313" key="8">
    <source>
        <dbReference type="Proteomes" id="UP000054007"/>
    </source>
</evidence>
<evidence type="ECO:0000256" key="1">
    <source>
        <dbReference type="ARBA" id="ARBA00004141"/>
    </source>
</evidence>
<comment type="subcellular location">
    <subcellularLocation>
        <location evidence="1">Membrane</location>
        <topology evidence="1">Multi-pass membrane protein</topology>
    </subcellularLocation>
</comment>
<gene>
    <name evidence="7" type="ORF">CYLTODRAFT_5888</name>
</gene>
<sequence>MDHGALDDEIDWTIPFPLPFRVLVLIGLGLLGWATNLHGLEAAGLDPISTLDLRIEQAPHISIRVFGISFTPPSPLYGPLYRLSATYFSCVLATWVIFRYATGGDPLLVDVFGYIPGAFALILTFILVCPFNIFQRTERDKFLLAIRRCVASSMDSPVYFSDVVFADVFTSFAKVLGDVWLSVLMVMPGHTLLQPPAQEGLMRWIVPTIMSVPYFVRFRQCIIEYTAPLNESRRPLYNALKYATSFPVIYLSAAQRLVQDELRNDYGKDVANVAWHGEHPLFRLWLLAAVVNSLYSFWWDVTNDWGMTLLQGPPKSTGPKSLPRRLILPSTPSHSRTPSLHDHSSRTPYGLRSTLLYPLPIYPLLIFFNFVLRMLWTIKLSSHLHYKSDGSILMFIFEVLELVRRWMWVFIRVEWETIKRAQEDVEGQTEAADYELVDIPEVLETEIKTRTLD</sequence>
<feature type="transmembrane region" description="Helical" evidence="5">
    <location>
        <begin position="281"/>
        <end position="299"/>
    </location>
</feature>
<dbReference type="PANTHER" id="PTHR10783">
    <property type="entry name" value="XENOTROPIC AND POLYTROPIC RETROVIRUS RECEPTOR 1-RELATED"/>
    <property type="match status" value="1"/>
</dbReference>
<dbReference type="Pfam" id="PF03124">
    <property type="entry name" value="EXS"/>
    <property type="match status" value="1"/>
</dbReference>
<keyword evidence="8" id="KW-1185">Reference proteome</keyword>
<evidence type="ECO:0000259" key="6">
    <source>
        <dbReference type="PROSITE" id="PS51380"/>
    </source>
</evidence>
<dbReference type="PROSITE" id="PS51380">
    <property type="entry name" value="EXS"/>
    <property type="match status" value="1"/>
</dbReference>
<evidence type="ECO:0000256" key="4">
    <source>
        <dbReference type="ARBA" id="ARBA00023136"/>
    </source>
</evidence>
<reference evidence="7 8" key="1">
    <citation type="journal article" date="2015" name="Fungal Genet. Biol.">
        <title>Evolution of novel wood decay mechanisms in Agaricales revealed by the genome sequences of Fistulina hepatica and Cylindrobasidium torrendii.</title>
        <authorList>
            <person name="Floudas D."/>
            <person name="Held B.W."/>
            <person name="Riley R."/>
            <person name="Nagy L.G."/>
            <person name="Koehler G."/>
            <person name="Ransdell A.S."/>
            <person name="Younus H."/>
            <person name="Chow J."/>
            <person name="Chiniquy J."/>
            <person name="Lipzen A."/>
            <person name="Tritt A."/>
            <person name="Sun H."/>
            <person name="Haridas S."/>
            <person name="LaButti K."/>
            <person name="Ohm R.A."/>
            <person name="Kues U."/>
            <person name="Blanchette R.A."/>
            <person name="Grigoriev I.V."/>
            <person name="Minto R.E."/>
            <person name="Hibbett D.S."/>
        </authorList>
    </citation>
    <scope>NUCLEOTIDE SEQUENCE [LARGE SCALE GENOMIC DNA]</scope>
    <source>
        <strain evidence="7 8">FP15055 ss-10</strain>
    </source>
</reference>
<keyword evidence="4 5" id="KW-0472">Membrane</keyword>
<feature type="transmembrane region" description="Helical" evidence="5">
    <location>
        <begin position="80"/>
        <end position="101"/>
    </location>
</feature>
<organism evidence="7 8">
    <name type="scientific">Cylindrobasidium torrendii FP15055 ss-10</name>
    <dbReference type="NCBI Taxonomy" id="1314674"/>
    <lineage>
        <taxon>Eukaryota</taxon>
        <taxon>Fungi</taxon>
        <taxon>Dikarya</taxon>
        <taxon>Basidiomycota</taxon>
        <taxon>Agaricomycotina</taxon>
        <taxon>Agaricomycetes</taxon>
        <taxon>Agaricomycetidae</taxon>
        <taxon>Agaricales</taxon>
        <taxon>Marasmiineae</taxon>
        <taxon>Physalacriaceae</taxon>
        <taxon>Cylindrobasidium</taxon>
    </lineage>
</organism>
<feature type="transmembrane region" description="Helical" evidence="5">
    <location>
        <begin position="355"/>
        <end position="376"/>
    </location>
</feature>
<evidence type="ECO:0000256" key="3">
    <source>
        <dbReference type="ARBA" id="ARBA00022989"/>
    </source>
</evidence>
<feature type="transmembrane region" description="Helical" evidence="5">
    <location>
        <begin position="12"/>
        <end position="33"/>
    </location>
</feature>
<accession>A0A0D7BW39</accession>